<organism evidence="2 3">
    <name type="scientific">Beta vulgaris subsp. vulgaris</name>
    <name type="common">Beet</name>
    <dbReference type="NCBI Taxonomy" id="3555"/>
    <lineage>
        <taxon>Eukaryota</taxon>
        <taxon>Viridiplantae</taxon>
        <taxon>Streptophyta</taxon>
        <taxon>Embryophyta</taxon>
        <taxon>Tracheophyta</taxon>
        <taxon>Spermatophyta</taxon>
        <taxon>Magnoliopsida</taxon>
        <taxon>eudicotyledons</taxon>
        <taxon>Gunneridae</taxon>
        <taxon>Pentapetalae</taxon>
        <taxon>Caryophyllales</taxon>
        <taxon>Chenopodiaceae</taxon>
        <taxon>Betoideae</taxon>
        <taxon>Beta</taxon>
    </lineage>
</organism>
<evidence type="ECO:0000259" key="1">
    <source>
        <dbReference type="PROSITE" id="PS51190"/>
    </source>
</evidence>
<dbReference type="Pfam" id="PF02260">
    <property type="entry name" value="FATC"/>
    <property type="match status" value="1"/>
</dbReference>
<sequence>FSSAFISSAACWLRRQHIVKNYLNLYLRDDLVSWSVTLSPATSDNALDELEKQLRPMVSANTSQILARVQSLMPTTPPPNEASKLPLSINAKIQRLVESSTSIDNLSAMPPTWHPWF</sequence>
<accession>A0A0J8B0S8</accession>
<feature type="domain" description="FATC" evidence="1">
    <location>
        <begin position="85"/>
        <end position="117"/>
    </location>
</feature>
<dbReference type="Proteomes" id="UP000035740">
    <property type="component" value="Unassembled WGS sequence"/>
</dbReference>
<reference evidence="2 3" key="1">
    <citation type="journal article" date="2014" name="Nature">
        <title>The genome of the recently domesticated crop plant sugar beet (Beta vulgaris).</title>
        <authorList>
            <person name="Dohm J.C."/>
            <person name="Minoche A.E."/>
            <person name="Holtgrawe D."/>
            <person name="Capella-Gutierrez S."/>
            <person name="Zakrzewski F."/>
            <person name="Tafer H."/>
            <person name="Rupp O."/>
            <person name="Sorensen T.R."/>
            <person name="Stracke R."/>
            <person name="Reinhardt R."/>
            <person name="Goesmann A."/>
            <person name="Kraft T."/>
            <person name="Schulz B."/>
            <person name="Stadler P.F."/>
            <person name="Schmidt T."/>
            <person name="Gabaldon T."/>
            <person name="Lehrach H."/>
            <person name="Weisshaar B."/>
            <person name="Himmelbauer H."/>
        </authorList>
    </citation>
    <scope>NUCLEOTIDE SEQUENCE [LARGE SCALE GENOMIC DNA]</scope>
    <source>
        <tissue evidence="2">Taproot</tissue>
    </source>
</reference>
<dbReference type="EMBL" id="KQ101911">
    <property type="protein sequence ID" value="KMS93513.1"/>
    <property type="molecule type" value="Genomic_DNA"/>
</dbReference>
<keyword evidence="3" id="KW-1185">Reference proteome</keyword>
<name>A0A0J8B0S8_BETVV</name>
<dbReference type="PROSITE" id="PS51190">
    <property type="entry name" value="FATC"/>
    <property type="match status" value="1"/>
</dbReference>
<protein>
    <recommendedName>
        <fullName evidence="1">FATC domain-containing protein</fullName>
    </recommendedName>
</protein>
<dbReference type="Gramene" id="KMS93513">
    <property type="protein sequence ID" value="KMS93513"/>
    <property type="gene ID" value="BVRB_030720"/>
</dbReference>
<dbReference type="SMART" id="SM01343">
    <property type="entry name" value="FATC"/>
    <property type="match status" value="1"/>
</dbReference>
<proteinExistence type="predicted"/>
<evidence type="ECO:0000313" key="3">
    <source>
        <dbReference type="Proteomes" id="UP000035740"/>
    </source>
</evidence>
<dbReference type="InterPro" id="IPR003152">
    <property type="entry name" value="FATC_dom"/>
</dbReference>
<gene>
    <name evidence="2" type="ORF">BVRB_030720</name>
</gene>
<evidence type="ECO:0000313" key="2">
    <source>
        <dbReference type="EMBL" id="KMS93513.1"/>
    </source>
</evidence>
<feature type="non-terminal residue" evidence="2">
    <location>
        <position position="1"/>
    </location>
</feature>
<dbReference type="AlphaFoldDB" id="A0A0J8B0S8"/>